<dbReference type="Pfam" id="PF00675">
    <property type="entry name" value="Peptidase_M16"/>
    <property type="match status" value="1"/>
</dbReference>
<dbReference type="Gene3D" id="3.30.830.10">
    <property type="entry name" value="Metalloenzyme, LuxS/M16 peptidase-like"/>
    <property type="match status" value="2"/>
</dbReference>
<evidence type="ECO:0000259" key="2">
    <source>
        <dbReference type="Pfam" id="PF00675"/>
    </source>
</evidence>
<dbReference type="InterPro" id="IPR050361">
    <property type="entry name" value="MPP/UQCRC_Complex"/>
</dbReference>
<comment type="similarity">
    <text evidence="1">Belongs to the peptidase M16 family.</text>
</comment>
<accession>A0ABS4G754</accession>
<organism evidence="4 5">
    <name type="scientific">Youngiibacter multivorans</name>
    <dbReference type="NCBI Taxonomy" id="937251"/>
    <lineage>
        <taxon>Bacteria</taxon>
        <taxon>Bacillati</taxon>
        <taxon>Bacillota</taxon>
        <taxon>Clostridia</taxon>
        <taxon>Eubacteriales</taxon>
        <taxon>Clostridiaceae</taxon>
        <taxon>Youngiibacter</taxon>
    </lineage>
</organism>
<evidence type="ECO:0000313" key="5">
    <source>
        <dbReference type="Proteomes" id="UP001519271"/>
    </source>
</evidence>
<keyword evidence="5" id="KW-1185">Reference proteome</keyword>
<dbReference type="InterPro" id="IPR007863">
    <property type="entry name" value="Peptidase_M16_C"/>
</dbReference>
<evidence type="ECO:0000313" key="4">
    <source>
        <dbReference type="EMBL" id="MBP1920364.1"/>
    </source>
</evidence>
<feature type="domain" description="Peptidase M16 N-terminal" evidence="2">
    <location>
        <begin position="26"/>
        <end position="164"/>
    </location>
</feature>
<dbReference type="EMBL" id="JAGGKC010000028">
    <property type="protein sequence ID" value="MBP1920364.1"/>
    <property type="molecule type" value="Genomic_DNA"/>
</dbReference>
<name>A0ABS4G754_9CLOT</name>
<dbReference type="Proteomes" id="UP001519271">
    <property type="component" value="Unassembled WGS sequence"/>
</dbReference>
<dbReference type="PANTHER" id="PTHR11851">
    <property type="entry name" value="METALLOPROTEASE"/>
    <property type="match status" value="1"/>
</dbReference>
<dbReference type="InterPro" id="IPR011249">
    <property type="entry name" value="Metalloenz_LuxS/M16"/>
</dbReference>
<reference evidence="4 5" key="1">
    <citation type="submission" date="2021-03" db="EMBL/GenBank/DDBJ databases">
        <title>Genomic Encyclopedia of Type Strains, Phase IV (KMG-IV): sequencing the most valuable type-strain genomes for metagenomic binning, comparative biology and taxonomic classification.</title>
        <authorList>
            <person name="Goeker M."/>
        </authorList>
    </citation>
    <scope>NUCLEOTIDE SEQUENCE [LARGE SCALE GENOMIC DNA]</scope>
    <source>
        <strain evidence="4 5">DSM 6139</strain>
    </source>
</reference>
<dbReference type="PANTHER" id="PTHR11851:SF49">
    <property type="entry name" value="MITOCHONDRIAL-PROCESSING PEPTIDASE SUBUNIT ALPHA"/>
    <property type="match status" value="1"/>
</dbReference>
<evidence type="ECO:0000256" key="1">
    <source>
        <dbReference type="ARBA" id="ARBA00007261"/>
    </source>
</evidence>
<evidence type="ECO:0000259" key="3">
    <source>
        <dbReference type="Pfam" id="PF05193"/>
    </source>
</evidence>
<feature type="domain" description="Peptidase M16 C-terminal" evidence="3">
    <location>
        <begin position="171"/>
        <end position="343"/>
    </location>
</feature>
<sequence>MIDKKNSCKTTTLENGLQVAIIKKDGALFSCNIGIRTGALHEGPTQKGICHFLEHMMFKGTIFRNNKTLNEDLEYLGGDYNAFTDYISTVFTITALQEEISEGLGILSEMVRFPAFPEDEMEKEKGVVLSELKATLDDTESLTLNLLNRKAYRKSGLRTDILGTKNCISGFTRKKLVDFHSKHYVPGNALLTIVSPLEFNLVLKIVRDIFGSWYGEAPLKKEIIFEKNHPGRFKSSKPMEQSAIGMLYTFEIEEAEKLPLRILNYKLGNSANSMLFRKLREEMGLAYDAYSDLDLTDRIQSLTIYTQVHDDSTEVALEIIRGITEGLAAGSAINERDLEVMKKVMKTGVMSTLEDTHHLCSCIMDDLIDGETPMKFLEDIEDLEKVTLEDVSSVAAKVLTDPTIYILRAGD</sequence>
<dbReference type="Pfam" id="PF05193">
    <property type="entry name" value="Peptidase_M16_C"/>
    <property type="match status" value="1"/>
</dbReference>
<dbReference type="InterPro" id="IPR011765">
    <property type="entry name" value="Pept_M16_N"/>
</dbReference>
<dbReference type="RefSeq" id="WP_209460538.1">
    <property type="nucleotide sequence ID" value="NZ_JAGGKC010000028.1"/>
</dbReference>
<comment type="caution">
    <text evidence="4">The sequence shown here is derived from an EMBL/GenBank/DDBJ whole genome shotgun (WGS) entry which is preliminary data.</text>
</comment>
<dbReference type="SUPFAM" id="SSF63411">
    <property type="entry name" value="LuxS/MPP-like metallohydrolase"/>
    <property type="match status" value="2"/>
</dbReference>
<protein>
    <submittedName>
        <fullName evidence="4">Zn-dependent peptidase</fullName>
    </submittedName>
</protein>
<gene>
    <name evidence="4" type="ORF">J2Z34_002875</name>
</gene>
<proteinExistence type="inferred from homology"/>